<feature type="compositionally biased region" description="Basic and acidic residues" evidence="1">
    <location>
        <begin position="156"/>
        <end position="167"/>
    </location>
</feature>
<gene>
    <name evidence="4" type="ORF">DCAR_0416127</name>
</gene>
<dbReference type="InterPro" id="IPR058941">
    <property type="entry name" value="HTH_AT3G52170-like"/>
</dbReference>
<dbReference type="PANTHER" id="PTHR34568:SF4">
    <property type="entry name" value="OS02G0638000 PROTEIN"/>
    <property type="match status" value="1"/>
</dbReference>
<feature type="signal peptide" evidence="2">
    <location>
        <begin position="1"/>
        <end position="18"/>
    </location>
</feature>
<evidence type="ECO:0000256" key="2">
    <source>
        <dbReference type="SAM" id="SignalP"/>
    </source>
</evidence>
<feature type="chain" id="PRO_5042064285" description="AT3G52170-like helix-turn-helix domain-containing protein" evidence="2">
    <location>
        <begin position="19"/>
        <end position="244"/>
    </location>
</feature>
<keyword evidence="5" id="KW-1185">Reference proteome</keyword>
<keyword evidence="2" id="KW-0732">Signal</keyword>
<proteinExistence type="predicted"/>
<evidence type="ECO:0000313" key="5">
    <source>
        <dbReference type="Proteomes" id="UP000077755"/>
    </source>
</evidence>
<protein>
    <recommendedName>
        <fullName evidence="3">AT3G52170-like helix-turn-helix domain-containing protein</fullName>
    </recommendedName>
</protein>
<dbReference type="Pfam" id="PF25896">
    <property type="entry name" value="HTH_AT3G52170"/>
    <property type="match status" value="1"/>
</dbReference>
<feature type="region of interest" description="Disordered" evidence="1">
    <location>
        <begin position="154"/>
        <end position="205"/>
    </location>
</feature>
<dbReference type="AlphaFoldDB" id="A0AAF0WXJ1"/>
<sequence>MLLFFFLLRPCLFKQSSPQKVNMQIIEAEEQLCENSGKFPTVSHAKKEVGGSYYVVKKIMQELEYNSKVSSSNDGKEFSSKTEVRSSYLSCGSNSDADEYKPSPETSMLMTTEDVKEMTTEDVKEEEQHKLQLDIESIPDEKPNQYFQQPLPEVSSAKKSENAKEETTCESVLDANNLESKNEEYQPHHEYSVPKVPENSKEVKPNQVVVDMDGSESIAKEHRKSTGLTFLLCQIIKYFAMQKL</sequence>
<reference evidence="4" key="2">
    <citation type="submission" date="2022-03" db="EMBL/GenBank/DDBJ databases">
        <title>Draft title - Genomic analysis of global carrot germplasm unveils the trajectory of domestication and the origin of high carotenoid orange carrot.</title>
        <authorList>
            <person name="Iorizzo M."/>
            <person name="Ellison S."/>
            <person name="Senalik D."/>
            <person name="Macko-Podgorni A."/>
            <person name="Grzebelus D."/>
            <person name="Bostan H."/>
            <person name="Rolling W."/>
            <person name="Curaba J."/>
            <person name="Simon P."/>
        </authorList>
    </citation>
    <scope>NUCLEOTIDE SEQUENCE</scope>
    <source>
        <tissue evidence="4">Leaf</tissue>
    </source>
</reference>
<evidence type="ECO:0000259" key="3">
    <source>
        <dbReference type="Pfam" id="PF25896"/>
    </source>
</evidence>
<dbReference type="EMBL" id="CP093346">
    <property type="protein sequence ID" value="WOG96791.1"/>
    <property type="molecule type" value="Genomic_DNA"/>
</dbReference>
<feature type="domain" description="AT3G52170-like helix-turn-helix" evidence="3">
    <location>
        <begin position="34"/>
        <end position="65"/>
    </location>
</feature>
<accession>A0AAF0WXJ1</accession>
<dbReference type="Proteomes" id="UP000077755">
    <property type="component" value="Chromosome 4"/>
</dbReference>
<reference evidence="4" key="1">
    <citation type="journal article" date="2016" name="Nat. Genet.">
        <title>A high-quality carrot genome assembly provides new insights into carotenoid accumulation and asterid genome evolution.</title>
        <authorList>
            <person name="Iorizzo M."/>
            <person name="Ellison S."/>
            <person name="Senalik D."/>
            <person name="Zeng P."/>
            <person name="Satapoomin P."/>
            <person name="Huang J."/>
            <person name="Bowman M."/>
            <person name="Iovene M."/>
            <person name="Sanseverino W."/>
            <person name="Cavagnaro P."/>
            <person name="Yildiz M."/>
            <person name="Macko-Podgorni A."/>
            <person name="Moranska E."/>
            <person name="Grzebelus E."/>
            <person name="Grzebelus D."/>
            <person name="Ashrafi H."/>
            <person name="Zheng Z."/>
            <person name="Cheng S."/>
            <person name="Spooner D."/>
            <person name="Van Deynze A."/>
            <person name="Simon P."/>
        </authorList>
    </citation>
    <scope>NUCLEOTIDE SEQUENCE</scope>
    <source>
        <tissue evidence="4">Leaf</tissue>
    </source>
</reference>
<dbReference type="InterPro" id="IPR058942">
    <property type="entry name" value="AT3G52170-like"/>
</dbReference>
<evidence type="ECO:0000256" key="1">
    <source>
        <dbReference type="SAM" id="MobiDB-lite"/>
    </source>
</evidence>
<name>A0AAF0WXJ1_DAUCS</name>
<feature type="compositionally biased region" description="Basic and acidic residues" evidence="1">
    <location>
        <begin position="180"/>
        <end position="204"/>
    </location>
</feature>
<organism evidence="4 5">
    <name type="scientific">Daucus carota subsp. sativus</name>
    <name type="common">Carrot</name>
    <dbReference type="NCBI Taxonomy" id="79200"/>
    <lineage>
        <taxon>Eukaryota</taxon>
        <taxon>Viridiplantae</taxon>
        <taxon>Streptophyta</taxon>
        <taxon>Embryophyta</taxon>
        <taxon>Tracheophyta</taxon>
        <taxon>Spermatophyta</taxon>
        <taxon>Magnoliopsida</taxon>
        <taxon>eudicotyledons</taxon>
        <taxon>Gunneridae</taxon>
        <taxon>Pentapetalae</taxon>
        <taxon>asterids</taxon>
        <taxon>campanulids</taxon>
        <taxon>Apiales</taxon>
        <taxon>Apiaceae</taxon>
        <taxon>Apioideae</taxon>
        <taxon>Scandiceae</taxon>
        <taxon>Daucinae</taxon>
        <taxon>Daucus</taxon>
        <taxon>Daucus sect. Daucus</taxon>
    </lineage>
</organism>
<evidence type="ECO:0000313" key="4">
    <source>
        <dbReference type="EMBL" id="WOG96791.1"/>
    </source>
</evidence>
<dbReference type="PANTHER" id="PTHR34568">
    <property type="entry name" value="RRM DOMAIN-CONTAINING PROTEIN"/>
    <property type="match status" value="1"/>
</dbReference>